<keyword evidence="1" id="KW-1133">Transmembrane helix</keyword>
<reference evidence="2" key="1">
    <citation type="journal article" date="2014" name="Front. Microbiol.">
        <title>High frequency of phylogenetically diverse reductive dehalogenase-homologous genes in deep subseafloor sedimentary metagenomes.</title>
        <authorList>
            <person name="Kawai M."/>
            <person name="Futagami T."/>
            <person name="Toyoda A."/>
            <person name="Takaki Y."/>
            <person name="Nishi S."/>
            <person name="Hori S."/>
            <person name="Arai W."/>
            <person name="Tsubouchi T."/>
            <person name="Morono Y."/>
            <person name="Uchiyama I."/>
            <person name="Ito T."/>
            <person name="Fujiyama A."/>
            <person name="Inagaki F."/>
            <person name="Takami H."/>
        </authorList>
    </citation>
    <scope>NUCLEOTIDE SEQUENCE</scope>
    <source>
        <strain evidence="2">Expedition CK06-06</strain>
    </source>
</reference>
<feature type="non-terminal residue" evidence="2">
    <location>
        <position position="95"/>
    </location>
</feature>
<evidence type="ECO:0000256" key="1">
    <source>
        <dbReference type="SAM" id="Phobius"/>
    </source>
</evidence>
<accession>X1Q8X7</accession>
<comment type="caution">
    <text evidence="2">The sequence shown here is derived from an EMBL/GenBank/DDBJ whole genome shotgun (WGS) entry which is preliminary data.</text>
</comment>
<proteinExistence type="predicted"/>
<sequence>MTGRKSAAGLIVALLVIAMGFGLIIYSVAGGINLKWAGSVKSSINVAKTAGDAWGVRYALEEANKTLAEHDRLSRVIEHYIDWTFAAEEIEDERE</sequence>
<evidence type="ECO:0000313" key="2">
    <source>
        <dbReference type="EMBL" id="GAI51256.1"/>
    </source>
</evidence>
<feature type="transmembrane region" description="Helical" evidence="1">
    <location>
        <begin position="7"/>
        <end position="29"/>
    </location>
</feature>
<dbReference type="EMBL" id="BARV01034856">
    <property type="protein sequence ID" value="GAI51256.1"/>
    <property type="molecule type" value="Genomic_DNA"/>
</dbReference>
<organism evidence="2">
    <name type="scientific">marine sediment metagenome</name>
    <dbReference type="NCBI Taxonomy" id="412755"/>
    <lineage>
        <taxon>unclassified sequences</taxon>
        <taxon>metagenomes</taxon>
        <taxon>ecological metagenomes</taxon>
    </lineage>
</organism>
<protein>
    <submittedName>
        <fullName evidence="2">Uncharacterized protein</fullName>
    </submittedName>
</protein>
<gene>
    <name evidence="2" type="ORF">S06H3_54487</name>
</gene>
<dbReference type="AlphaFoldDB" id="X1Q8X7"/>
<keyword evidence="1" id="KW-0472">Membrane</keyword>
<keyword evidence="1" id="KW-0812">Transmembrane</keyword>
<name>X1Q8X7_9ZZZZ</name>